<dbReference type="AlphaFoldDB" id="A0A8X6H8P3"/>
<organism evidence="3 4">
    <name type="scientific">Trichonephila clavata</name>
    <name type="common">Joro spider</name>
    <name type="synonym">Nephila clavata</name>
    <dbReference type="NCBI Taxonomy" id="2740835"/>
    <lineage>
        <taxon>Eukaryota</taxon>
        <taxon>Metazoa</taxon>
        <taxon>Ecdysozoa</taxon>
        <taxon>Arthropoda</taxon>
        <taxon>Chelicerata</taxon>
        <taxon>Arachnida</taxon>
        <taxon>Araneae</taxon>
        <taxon>Araneomorphae</taxon>
        <taxon>Entelegynae</taxon>
        <taxon>Araneoidea</taxon>
        <taxon>Nephilidae</taxon>
        <taxon>Trichonephila</taxon>
    </lineage>
</organism>
<dbReference type="Proteomes" id="UP000887116">
    <property type="component" value="Unassembled WGS sequence"/>
</dbReference>
<feature type="region of interest" description="Disordered" evidence="1">
    <location>
        <begin position="1"/>
        <end position="40"/>
    </location>
</feature>
<evidence type="ECO:0000256" key="2">
    <source>
        <dbReference type="SAM" id="Phobius"/>
    </source>
</evidence>
<evidence type="ECO:0000256" key="1">
    <source>
        <dbReference type="SAM" id="MobiDB-lite"/>
    </source>
</evidence>
<proteinExistence type="predicted"/>
<keyword evidence="4" id="KW-1185">Reference proteome</keyword>
<evidence type="ECO:0000313" key="4">
    <source>
        <dbReference type="Proteomes" id="UP000887116"/>
    </source>
</evidence>
<keyword evidence="2" id="KW-0472">Membrane</keyword>
<name>A0A8X6H8P3_TRICU</name>
<gene>
    <name evidence="3" type="ORF">TNCT_669071</name>
</gene>
<reference evidence="3" key="1">
    <citation type="submission" date="2020-07" db="EMBL/GenBank/DDBJ databases">
        <title>Multicomponent nature underlies the extraordinary mechanical properties of spider dragline silk.</title>
        <authorList>
            <person name="Kono N."/>
            <person name="Nakamura H."/>
            <person name="Mori M."/>
            <person name="Yoshida Y."/>
            <person name="Ohtoshi R."/>
            <person name="Malay A.D."/>
            <person name="Moran D.A.P."/>
            <person name="Tomita M."/>
            <person name="Numata K."/>
            <person name="Arakawa K."/>
        </authorList>
    </citation>
    <scope>NUCLEOTIDE SEQUENCE</scope>
</reference>
<sequence>MSIKDKRKKIRKIFPKRCRRQERKRASNGRRKSLAMGGGRAGAVRNAIGERTTGVFLSLVFVTVPYSGKAQMVLFPQYHGARALSLLAWGLFTPFFFQRSQLYQAGR</sequence>
<dbReference type="EMBL" id="BMAO01010750">
    <property type="protein sequence ID" value="GFQ69242.1"/>
    <property type="molecule type" value="Genomic_DNA"/>
</dbReference>
<feature type="transmembrane region" description="Helical" evidence="2">
    <location>
        <begin position="80"/>
        <end position="97"/>
    </location>
</feature>
<comment type="caution">
    <text evidence="3">The sequence shown here is derived from an EMBL/GenBank/DDBJ whole genome shotgun (WGS) entry which is preliminary data.</text>
</comment>
<feature type="compositionally biased region" description="Basic residues" evidence="1">
    <location>
        <begin position="1"/>
        <end position="33"/>
    </location>
</feature>
<evidence type="ECO:0000313" key="3">
    <source>
        <dbReference type="EMBL" id="GFQ69242.1"/>
    </source>
</evidence>
<protein>
    <submittedName>
        <fullName evidence="3">Uncharacterized protein</fullName>
    </submittedName>
</protein>
<keyword evidence="2" id="KW-0812">Transmembrane</keyword>
<accession>A0A8X6H8P3</accession>
<keyword evidence="2" id="KW-1133">Transmembrane helix</keyword>